<protein>
    <submittedName>
        <fullName evidence="1">Uncharacterized protein</fullName>
    </submittedName>
</protein>
<comment type="caution">
    <text evidence="1">The sequence shown here is derived from an EMBL/GenBank/DDBJ whole genome shotgun (WGS) entry which is preliminary data.</text>
</comment>
<evidence type="ECO:0000313" key="2">
    <source>
        <dbReference type="Proteomes" id="UP001165586"/>
    </source>
</evidence>
<accession>A0ABT2H9D1</accession>
<keyword evidence="2" id="KW-1185">Reference proteome</keyword>
<proteinExistence type="predicted"/>
<sequence>MLPSTEQLDALYITPGLPVKDVVTGADVLLQKGGTEALDGEAILVIVGSTGVFDTAVMFQGS</sequence>
<gene>
    <name evidence="1" type="ORF">N1032_22470</name>
</gene>
<dbReference type="Proteomes" id="UP001165586">
    <property type="component" value="Unassembled WGS sequence"/>
</dbReference>
<reference evidence="1" key="1">
    <citation type="submission" date="2022-08" db="EMBL/GenBank/DDBJ databases">
        <authorList>
            <person name="Deng Y."/>
            <person name="Han X.-F."/>
            <person name="Zhang Y.-Q."/>
        </authorList>
    </citation>
    <scope>NUCLEOTIDE SEQUENCE</scope>
    <source>
        <strain evidence="1">CPCC 203386</strain>
    </source>
</reference>
<dbReference type="RefSeq" id="WP_259542516.1">
    <property type="nucleotide sequence ID" value="NZ_JANLCJ010000041.1"/>
</dbReference>
<name>A0ABT2H9D1_9MICO</name>
<dbReference type="EMBL" id="JANLCJ010000041">
    <property type="protein sequence ID" value="MCS5736502.1"/>
    <property type="molecule type" value="Genomic_DNA"/>
</dbReference>
<evidence type="ECO:0000313" key="1">
    <source>
        <dbReference type="EMBL" id="MCS5736502.1"/>
    </source>
</evidence>
<organism evidence="1 2">
    <name type="scientific">Herbiconiux daphne</name>
    <dbReference type="NCBI Taxonomy" id="2970914"/>
    <lineage>
        <taxon>Bacteria</taxon>
        <taxon>Bacillati</taxon>
        <taxon>Actinomycetota</taxon>
        <taxon>Actinomycetes</taxon>
        <taxon>Micrococcales</taxon>
        <taxon>Microbacteriaceae</taxon>
        <taxon>Herbiconiux</taxon>
    </lineage>
</organism>